<organism evidence="2">
    <name type="scientific">Proteus mirabilis</name>
    <dbReference type="NCBI Taxonomy" id="584"/>
    <lineage>
        <taxon>Bacteria</taxon>
        <taxon>Pseudomonadati</taxon>
        <taxon>Pseudomonadota</taxon>
        <taxon>Gammaproteobacteria</taxon>
        <taxon>Enterobacterales</taxon>
        <taxon>Morganellaceae</taxon>
        <taxon>Proteus</taxon>
    </lineage>
</organism>
<protein>
    <submittedName>
        <fullName evidence="2">Uncharacterized protein</fullName>
    </submittedName>
</protein>
<comment type="caution">
    <text evidence="2">The sequence shown here is derived from an EMBL/GenBank/DDBJ whole genome shotgun (WGS) entry which is preliminary data.</text>
</comment>
<keyword evidence="1" id="KW-0812">Transmembrane</keyword>
<keyword evidence="1" id="KW-1133">Transmembrane helix</keyword>
<evidence type="ECO:0000256" key="1">
    <source>
        <dbReference type="SAM" id="Phobius"/>
    </source>
</evidence>
<keyword evidence="1" id="KW-0472">Membrane</keyword>
<name>A0ABD5LYJ4_PROMI</name>
<dbReference type="AlphaFoldDB" id="A0ABD5LYJ4"/>
<sequence length="94" mass="10984">MENYEQIDSVVYWDNKIRNLLPVALQAKKYKPELAIILHSHLPYDVLFAVMAGCQYILRNTSDIIPKWFQNGLLLIIIQLEVMLFKVNLILLVI</sequence>
<feature type="transmembrane region" description="Helical" evidence="1">
    <location>
        <begin position="73"/>
        <end position="93"/>
    </location>
</feature>
<accession>A0ABD5LYJ4</accession>
<proteinExistence type="predicted"/>
<feature type="transmembrane region" description="Helical" evidence="1">
    <location>
        <begin position="34"/>
        <end position="58"/>
    </location>
</feature>
<dbReference type="EMBL" id="JADQCH020000002">
    <property type="protein sequence ID" value="MEY2345137.1"/>
    <property type="molecule type" value="Genomic_DNA"/>
</dbReference>
<gene>
    <name evidence="2" type="ORF">I3679_019140</name>
</gene>
<reference evidence="2" key="1">
    <citation type="submission" date="2021-05" db="EMBL/GenBank/DDBJ databases">
        <title>First report of NDM-5 and VEB-6 producing Proteus mirabilis isolated from blood of a sepsis patient in Kolkata, India.</title>
        <authorList>
            <person name="Halder G."/>
            <person name="Chaudhuri B."/>
            <person name="Dutta S."/>
        </authorList>
    </citation>
    <scope>NUCLEOTIDE SEQUENCE [LARGE SCALE GENOMIC DNA]</scope>
    <source>
        <strain evidence="2">7049</strain>
    </source>
</reference>
<evidence type="ECO:0000313" key="2">
    <source>
        <dbReference type="EMBL" id="MEY2345137.1"/>
    </source>
</evidence>